<proteinExistence type="predicted"/>
<feature type="domain" description="Homeobox" evidence="5">
    <location>
        <begin position="51"/>
        <end position="111"/>
    </location>
</feature>
<dbReference type="InterPro" id="IPR001356">
    <property type="entry name" value="HD"/>
</dbReference>
<dbReference type="InterPro" id="IPR051775">
    <property type="entry name" value="Homeobox_domain"/>
</dbReference>
<evidence type="ECO:0000259" key="5">
    <source>
        <dbReference type="PROSITE" id="PS50071"/>
    </source>
</evidence>
<dbReference type="CDD" id="cd00130">
    <property type="entry name" value="PAS"/>
    <property type="match status" value="1"/>
</dbReference>
<evidence type="ECO:0000256" key="3">
    <source>
        <dbReference type="RuleBase" id="RU000682"/>
    </source>
</evidence>
<feature type="region of interest" description="Disordered" evidence="4">
    <location>
        <begin position="1"/>
        <end position="48"/>
    </location>
</feature>
<feature type="region of interest" description="Disordered" evidence="4">
    <location>
        <begin position="497"/>
        <end position="526"/>
    </location>
</feature>
<dbReference type="Gene3D" id="1.10.10.60">
    <property type="entry name" value="Homeodomain-like"/>
    <property type="match status" value="1"/>
</dbReference>
<gene>
    <name evidence="6" type="ORF">AB1Y20_008817</name>
</gene>
<dbReference type="AlphaFoldDB" id="A0AB34ISK8"/>
<feature type="region of interest" description="Disordered" evidence="4">
    <location>
        <begin position="307"/>
        <end position="337"/>
    </location>
</feature>
<sequence length="544" mass="58150">MLGTPSHQPPPPGPPPERAHASPQQPLSPHDSSDDMPPSSRPLAAAGARHPLRIAPRWHIDSEALRVLETIFQVERFPNVETRKRLGGELHVSPRQIQVWFQNRRQRERKHRRSEESDGVEELRGIPMSESTRGLSGMSVESSFTSATASWGSDSAEGGEPTREQSIESMRKQSIDSREPLLGEESLGESPLPPALPPAAGDAAAVRAYQAPPAAPSADACFASLEECSAIFSEPEAAARPRGVWDAAAEAKAGAPPPPAGAPSWTMEPPRPAEHVLLDAAEEGEGSAAAEGSSHLWNFMTRALQNSERSAGAPHPVAQRPGRLPWGGAPPRAAAAAPPPRVSAKLVAACQSTLLLRQTLQSCGGIVQAITEGHPPYRLLSVSNGWQQLCGYTRGEVLGGSLSILQGPETEREAVATMMHGVRMDTSVSVRLTNYTKQGAPFVHQVSVEPLRDPTGTTRCFQATSLVLKMPGEPPGRAKPQPSQHPRVTPLWPYLGQTFASAAPPPPPASPPPPALRAFPFAPAESEEMVKAEEIVSWQQSDED</sequence>
<evidence type="ECO:0000256" key="1">
    <source>
        <dbReference type="ARBA" id="ARBA00004123"/>
    </source>
</evidence>
<feature type="compositionally biased region" description="Low complexity" evidence="4">
    <location>
        <begin position="320"/>
        <end position="336"/>
    </location>
</feature>
<feature type="region of interest" description="Disordered" evidence="4">
    <location>
        <begin position="103"/>
        <end position="177"/>
    </location>
</feature>
<evidence type="ECO:0000313" key="6">
    <source>
        <dbReference type="EMBL" id="KAL1505057.1"/>
    </source>
</evidence>
<evidence type="ECO:0000256" key="4">
    <source>
        <dbReference type="SAM" id="MobiDB-lite"/>
    </source>
</evidence>
<dbReference type="SMART" id="SM00389">
    <property type="entry name" value="HOX"/>
    <property type="match status" value="1"/>
</dbReference>
<dbReference type="NCBIfam" id="TIGR00229">
    <property type="entry name" value="sensory_box"/>
    <property type="match status" value="1"/>
</dbReference>
<dbReference type="Gene3D" id="3.30.450.20">
    <property type="entry name" value="PAS domain"/>
    <property type="match status" value="1"/>
</dbReference>
<dbReference type="InterPro" id="IPR035965">
    <property type="entry name" value="PAS-like_dom_sf"/>
</dbReference>
<keyword evidence="2 3" id="KW-0238">DNA-binding</keyword>
<feature type="compositionally biased region" description="Low complexity" evidence="4">
    <location>
        <begin position="27"/>
        <end position="42"/>
    </location>
</feature>
<dbReference type="PANTHER" id="PTHR24323:SF7">
    <property type="entry name" value="HOMEOBOX DOMAIN-CONTAINING PROTEIN"/>
    <property type="match status" value="1"/>
</dbReference>
<dbReference type="GO" id="GO:0000976">
    <property type="term" value="F:transcription cis-regulatory region binding"/>
    <property type="evidence" value="ECO:0007669"/>
    <property type="project" value="TreeGrafter"/>
</dbReference>
<dbReference type="InterPro" id="IPR009057">
    <property type="entry name" value="Homeodomain-like_sf"/>
</dbReference>
<feature type="compositionally biased region" description="Pro residues" evidence="4">
    <location>
        <begin position="7"/>
        <end position="16"/>
    </location>
</feature>
<dbReference type="Proteomes" id="UP001515480">
    <property type="component" value="Unassembled WGS sequence"/>
</dbReference>
<evidence type="ECO:0000256" key="2">
    <source>
        <dbReference type="PROSITE-ProRule" id="PRU00108"/>
    </source>
</evidence>
<dbReference type="SUPFAM" id="SSF55785">
    <property type="entry name" value="PYP-like sensor domain (PAS domain)"/>
    <property type="match status" value="1"/>
</dbReference>
<dbReference type="EMBL" id="JBGBPQ010000019">
    <property type="protein sequence ID" value="KAL1505057.1"/>
    <property type="molecule type" value="Genomic_DNA"/>
</dbReference>
<feature type="DNA-binding region" description="Homeobox" evidence="2">
    <location>
        <begin position="53"/>
        <end position="112"/>
    </location>
</feature>
<dbReference type="GO" id="GO:0006355">
    <property type="term" value="P:regulation of DNA-templated transcription"/>
    <property type="evidence" value="ECO:0007669"/>
    <property type="project" value="TreeGrafter"/>
</dbReference>
<keyword evidence="7" id="KW-1185">Reference proteome</keyword>
<dbReference type="InterPro" id="IPR000014">
    <property type="entry name" value="PAS"/>
</dbReference>
<dbReference type="GO" id="GO:0005634">
    <property type="term" value="C:nucleus"/>
    <property type="evidence" value="ECO:0007669"/>
    <property type="project" value="UniProtKB-SubCell"/>
</dbReference>
<dbReference type="PROSITE" id="PS50071">
    <property type="entry name" value="HOMEOBOX_2"/>
    <property type="match status" value="1"/>
</dbReference>
<keyword evidence="2 3" id="KW-0539">Nucleus</keyword>
<reference evidence="6 7" key="1">
    <citation type="journal article" date="2024" name="Science">
        <title>Giant polyketide synthase enzymes in the biosynthesis of giant marine polyether toxins.</title>
        <authorList>
            <person name="Fallon T.R."/>
            <person name="Shende V.V."/>
            <person name="Wierzbicki I.H."/>
            <person name="Pendleton A.L."/>
            <person name="Watervoot N.F."/>
            <person name="Auber R.P."/>
            <person name="Gonzalez D.J."/>
            <person name="Wisecaver J.H."/>
            <person name="Moore B.S."/>
        </authorList>
    </citation>
    <scope>NUCLEOTIDE SEQUENCE [LARGE SCALE GENOMIC DNA]</scope>
    <source>
        <strain evidence="6 7">12B1</strain>
    </source>
</reference>
<accession>A0AB34ISK8</accession>
<feature type="compositionally biased region" description="Pro residues" evidence="4">
    <location>
        <begin position="503"/>
        <end position="515"/>
    </location>
</feature>
<dbReference type="Pfam" id="PF13426">
    <property type="entry name" value="PAS_9"/>
    <property type="match status" value="1"/>
</dbReference>
<dbReference type="Pfam" id="PF00046">
    <property type="entry name" value="Homeodomain"/>
    <property type="match status" value="1"/>
</dbReference>
<dbReference type="SUPFAM" id="SSF46689">
    <property type="entry name" value="Homeodomain-like"/>
    <property type="match status" value="1"/>
</dbReference>
<feature type="compositionally biased region" description="Basic and acidic residues" evidence="4">
    <location>
        <begin position="113"/>
        <end position="124"/>
    </location>
</feature>
<dbReference type="PANTHER" id="PTHR24323">
    <property type="entry name" value="CEH-10 HOMEODOMAIN-CONTAINING HOMOLOG"/>
    <property type="match status" value="1"/>
</dbReference>
<feature type="compositionally biased region" description="Basic and acidic residues" evidence="4">
    <location>
        <begin position="160"/>
        <end position="177"/>
    </location>
</feature>
<feature type="compositionally biased region" description="Polar residues" evidence="4">
    <location>
        <begin position="129"/>
        <end position="153"/>
    </location>
</feature>
<dbReference type="CDD" id="cd00086">
    <property type="entry name" value="homeodomain"/>
    <property type="match status" value="1"/>
</dbReference>
<name>A0AB34ISK8_PRYPA</name>
<comment type="subcellular location">
    <subcellularLocation>
        <location evidence="1 2 3">Nucleus</location>
    </subcellularLocation>
</comment>
<comment type="caution">
    <text evidence="6">The sequence shown here is derived from an EMBL/GenBank/DDBJ whole genome shotgun (WGS) entry which is preliminary data.</text>
</comment>
<evidence type="ECO:0000313" key="7">
    <source>
        <dbReference type="Proteomes" id="UP001515480"/>
    </source>
</evidence>
<keyword evidence="2 3" id="KW-0371">Homeobox</keyword>
<organism evidence="6 7">
    <name type="scientific">Prymnesium parvum</name>
    <name type="common">Toxic golden alga</name>
    <dbReference type="NCBI Taxonomy" id="97485"/>
    <lineage>
        <taxon>Eukaryota</taxon>
        <taxon>Haptista</taxon>
        <taxon>Haptophyta</taxon>
        <taxon>Prymnesiophyceae</taxon>
        <taxon>Prymnesiales</taxon>
        <taxon>Prymnesiaceae</taxon>
        <taxon>Prymnesium</taxon>
    </lineage>
</organism>
<protein>
    <recommendedName>
        <fullName evidence="5">Homeobox domain-containing protein</fullName>
    </recommendedName>
</protein>